<dbReference type="Gene3D" id="2.60.40.10">
    <property type="entry name" value="Immunoglobulins"/>
    <property type="match status" value="1"/>
</dbReference>
<dbReference type="AlphaFoldDB" id="A0A7L7KQL2"/>
<sequence length="410" mass="46670">MKKPKSIIGLLIVFIGAAFYVSQTFLGIDLLGFIIPDTEAPTIDVSSLPETVTLNGTYDLSGITCDDNRDFDCEFVIEGTIDTTTLGEQTITIRAVDIAGNIEEIVVTVDVVEGLVTTIYVPDGYYDDASGLSGELLKNALNDIITNHTEYPYTDSDPEDIDVWKMLRAADEDPDNADNVIMFYSGFSWYKECQDTSTQYLPDYCYQTEGTEEIQVEWNREHIWSKSHGDFDEDPDMYLGYSMGAHNDAHHLVAAERRMNSTKNNRFFDDCHDGIDDTDVEDVGFGNYTCGEWFFEPRDEVKGDVARMLFYMATRYEGEDGDFVDLELAVDIKSLAPELHLKDNHLPYYSNLATLLRWHLEDPVDEWELERNETVYSFQGNRNPFIDHPEYVELIWGTADNPILYTSISD</sequence>
<dbReference type="GO" id="GO:0016787">
    <property type="term" value="F:hydrolase activity"/>
    <property type="evidence" value="ECO:0007669"/>
    <property type="project" value="UniProtKB-KW"/>
</dbReference>
<keyword evidence="1" id="KW-0540">Nuclease</keyword>
<dbReference type="SUPFAM" id="SSF54060">
    <property type="entry name" value="His-Me finger endonucleases"/>
    <property type="match status" value="1"/>
</dbReference>
<gene>
    <name evidence="3" type="ORF">G4Z02_00245</name>
</gene>
<dbReference type="GO" id="GO:0004518">
    <property type="term" value="F:nuclease activity"/>
    <property type="evidence" value="ECO:0007669"/>
    <property type="project" value="UniProtKB-KW"/>
</dbReference>
<dbReference type="PANTHER" id="PTHR33607:SF2">
    <property type="entry name" value="ENDONUCLEASE-1"/>
    <property type="match status" value="1"/>
</dbReference>
<dbReference type="InterPro" id="IPR007346">
    <property type="entry name" value="Endonuclease-I"/>
</dbReference>
<dbReference type="Proteomes" id="UP000514720">
    <property type="component" value="Chromosome"/>
</dbReference>
<proteinExistence type="predicted"/>
<evidence type="ECO:0000256" key="2">
    <source>
        <dbReference type="ARBA" id="ARBA00022801"/>
    </source>
</evidence>
<evidence type="ECO:0000313" key="3">
    <source>
        <dbReference type="EMBL" id="QMS84234.1"/>
    </source>
</evidence>
<dbReference type="Pfam" id="PF04231">
    <property type="entry name" value="Endonuclease_1"/>
    <property type="match status" value="1"/>
</dbReference>
<organism evidence="3 4">
    <name type="scientific">Candidatus Xianfuyuplasma coldseepsis</name>
    <dbReference type="NCBI Taxonomy" id="2782163"/>
    <lineage>
        <taxon>Bacteria</taxon>
        <taxon>Bacillati</taxon>
        <taxon>Mycoplasmatota</taxon>
        <taxon>Mollicutes</taxon>
        <taxon>Candidatus Izemoplasmatales</taxon>
        <taxon>Candidatus Izemoplasmataceae</taxon>
        <taxon>Candidatus Xianfuyuplasma</taxon>
    </lineage>
</organism>
<dbReference type="KEGG" id="xcl:G4Z02_00245"/>
<keyword evidence="2" id="KW-0378">Hydrolase</keyword>
<name>A0A7L7KQL2_9MOLU</name>
<accession>A0A7L7KQL2</accession>
<dbReference type="InterPro" id="IPR013783">
    <property type="entry name" value="Ig-like_fold"/>
</dbReference>
<reference evidence="3 4" key="1">
    <citation type="submission" date="2020-02" db="EMBL/GenBank/DDBJ databases">
        <authorList>
            <person name="Zheng R.K."/>
            <person name="Sun C.M."/>
        </authorList>
    </citation>
    <scope>NUCLEOTIDE SEQUENCE [LARGE SCALE GENOMIC DNA]</scope>
    <source>
        <strain evidence="4">zrk13</strain>
    </source>
</reference>
<evidence type="ECO:0000256" key="1">
    <source>
        <dbReference type="ARBA" id="ARBA00022722"/>
    </source>
</evidence>
<dbReference type="PANTHER" id="PTHR33607">
    <property type="entry name" value="ENDONUCLEASE-1"/>
    <property type="match status" value="1"/>
</dbReference>
<dbReference type="RefSeq" id="WP_258877847.1">
    <property type="nucleotide sequence ID" value="NZ_CP048914.1"/>
</dbReference>
<protein>
    <submittedName>
        <fullName evidence="3">Uncharacterized protein</fullName>
    </submittedName>
</protein>
<dbReference type="EMBL" id="CP048914">
    <property type="protein sequence ID" value="QMS84234.1"/>
    <property type="molecule type" value="Genomic_DNA"/>
</dbReference>
<keyword evidence="4" id="KW-1185">Reference proteome</keyword>
<evidence type="ECO:0000313" key="4">
    <source>
        <dbReference type="Proteomes" id="UP000514720"/>
    </source>
</evidence>
<dbReference type="InterPro" id="IPR044925">
    <property type="entry name" value="His-Me_finger_sf"/>
</dbReference>